<evidence type="ECO:0000256" key="1">
    <source>
        <dbReference type="ARBA" id="ARBA00002159"/>
    </source>
</evidence>
<comment type="subunit">
    <text evidence="4 10">Homodimers and heterodimers.</text>
</comment>
<keyword evidence="8 10" id="KW-0539">Nucleus</keyword>
<keyword evidence="9 10" id="KW-0927">Auxin signaling pathway</keyword>
<reference evidence="13 14" key="1">
    <citation type="submission" date="2023-10" db="EMBL/GenBank/DDBJ databases">
        <title>Chromosome-scale genome assembly provides insights into flower coloration mechanisms of Canna indica.</title>
        <authorList>
            <person name="Li C."/>
        </authorList>
    </citation>
    <scope>NUCLEOTIDE SEQUENCE [LARGE SCALE GENOMIC DNA]</scope>
    <source>
        <tissue evidence="13">Flower</tissue>
    </source>
</reference>
<accession>A0AAQ3JZV9</accession>
<feature type="region of interest" description="Disordered" evidence="11">
    <location>
        <begin position="69"/>
        <end position="95"/>
    </location>
</feature>
<dbReference type="Proteomes" id="UP001327560">
    <property type="component" value="Chromosome 2"/>
</dbReference>
<keyword evidence="6 10" id="KW-0805">Transcription regulation</keyword>
<protein>
    <recommendedName>
        <fullName evidence="10">Auxin-responsive protein</fullName>
    </recommendedName>
</protein>
<dbReference type="Gene3D" id="3.10.20.90">
    <property type="entry name" value="Phosphatidylinositol 3-kinase Catalytic Subunit, Chain A, domain 1"/>
    <property type="match status" value="1"/>
</dbReference>
<feature type="compositionally biased region" description="Polar residues" evidence="11">
    <location>
        <begin position="210"/>
        <end position="221"/>
    </location>
</feature>
<evidence type="ECO:0000256" key="11">
    <source>
        <dbReference type="SAM" id="MobiDB-lite"/>
    </source>
</evidence>
<evidence type="ECO:0000256" key="7">
    <source>
        <dbReference type="ARBA" id="ARBA00023163"/>
    </source>
</evidence>
<evidence type="ECO:0000256" key="6">
    <source>
        <dbReference type="ARBA" id="ARBA00023015"/>
    </source>
</evidence>
<dbReference type="AlphaFoldDB" id="A0AAQ3JZV9"/>
<dbReference type="PANTHER" id="PTHR31734:SF2">
    <property type="entry name" value="AUXIN-RESPONSIVE PROTEIN IAA26"/>
    <property type="match status" value="1"/>
</dbReference>
<dbReference type="GO" id="GO:0005634">
    <property type="term" value="C:nucleus"/>
    <property type="evidence" value="ECO:0007669"/>
    <property type="project" value="UniProtKB-SubCell"/>
</dbReference>
<dbReference type="GO" id="GO:0009734">
    <property type="term" value="P:auxin-activated signaling pathway"/>
    <property type="evidence" value="ECO:0007669"/>
    <property type="project" value="UniProtKB-UniRule"/>
</dbReference>
<comment type="similarity">
    <text evidence="3 10">Belongs to the Aux/IAA family.</text>
</comment>
<evidence type="ECO:0000256" key="4">
    <source>
        <dbReference type="ARBA" id="ARBA00011726"/>
    </source>
</evidence>
<dbReference type="InterPro" id="IPR053793">
    <property type="entry name" value="PB1-like"/>
</dbReference>
<dbReference type="SUPFAM" id="SSF54277">
    <property type="entry name" value="CAD &amp; PB1 domains"/>
    <property type="match status" value="1"/>
</dbReference>
<evidence type="ECO:0000256" key="8">
    <source>
        <dbReference type="ARBA" id="ARBA00023242"/>
    </source>
</evidence>
<sequence>MNLTVHASASAETRCDREILTLGCRSAKSKVLSARSTRRRGRGVRENAPHLFKGPLLLRSEVDELENARWKKKSLKDEEDRGSRGTHESMTHSRSRERGRRRWWVCAIIAAIMGTSNHGKGQTSAMLAMYIYMQMEFCLETGMGEDFKKQGAPRQRLLDLISKAQEWTAVADAGGPQKQAEVEFLQLQSTLSHADHDQGIEREEEDDATGSASTSKNTSESVIGWPPVGSFRKNLVSGSVEPSAESQNDNAEMKVKHENEKKTTKNLLVKINMDGVPIGRKVDLDVIDSYGRLSLAVEELFIGLLPVGSDNFGNASEKNEAAKETFRGLLDGSGEYRLVYEDNEGDKKLVGDVPWEDFIPKVKRLRVLKSIDVSTSPVTLPIKS</sequence>
<dbReference type="InterPro" id="IPR033389">
    <property type="entry name" value="AUX/IAA_dom"/>
</dbReference>
<keyword evidence="14" id="KW-1185">Reference proteome</keyword>
<proteinExistence type="inferred from homology"/>
<name>A0AAQ3JZV9_9LILI</name>
<comment type="subcellular location">
    <subcellularLocation>
        <location evidence="2 10">Nucleus</location>
    </subcellularLocation>
</comment>
<evidence type="ECO:0000256" key="5">
    <source>
        <dbReference type="ARBA" id="ARBA00022491"/>
    </source>
</evidence>
<evidence type="ECO:0000256" key="3">
    <source>
        <dbReference type="ARBA" id="ARBA00006728"/>
    </source>
</evidence>
<comment type="function">
    <text evidence="1 10">Aux/IAA proteins are short-lived transcriptional factors that function as repressors of early auxin response genes at low auxin concentrations.</text>
</comment>
<dbReference type="InterPro" id="IPR003311">
    <property type="entry name" value="AUX_IAA"/>
</dbReference>
<evidence type="ECO:0000313" key="13">
    <source>
        <dbReference type="EMBL" id="WOK99297.1"/>
    </source>
</evidence>
<evidence type="ECO:0000256" key="2">
    <source>
        <dbReference type="ARBA" id="ARBA00004123"/>
    </source>
</evidence>
<organism evidence="13 14">
    <name type="scientific">Canna indica</name>
    <name type="common">Indian-shot</name>
    <dbReference type="NCBI Taxonomy" id="4628"/>
    <lineage>
        <taxon>Eukaryota</taxon>
        <taxon>Viridiplantae</taxon>
        <taxon>Streptophyta</taxon>
        <taxon>Embryophyta</taxon>
        <taxon>Tracheophyta</taxon>
        <taxon>Spermatophyta</taxon>
        <taxon>Magnoliopsida</taxon>
        <taxon>Liliopsida</taxon>
        <taxon>Zingiberales</taxon>
        <taxon>Cannaceae</taxon>
        <taxon>Canna</taxon>
    </lineage>
</organism>
<dbReference type="Pfam" id="PF02309">
    <property type="entry name" value="AUX_IAA"/>
    <property type="match status" value="1"/>
</dbReference>
<dbReference type="EMBL" id="CP136891">
    <property type="protein sequence ID" value="WOK99297.1"/>
    <property type="molecule type" value="Genomic_DNA"/>
</dbReference>
<evidence type="ECO:0000313" key="14">
    <source>
        <dbReference type="Proteomes" id="UP001327560"/>
    </source>
</evidence>
<keyword evidence="5 10" id="KW-0678">Repressor</keyword>
<feature type="domain" description="PB1" evidence="12">
    <location>
        <begin position="266"/>
        <end position="370"/>
    </location>
</feature>
<gene>
    <name evidence="13" type="ORF">Cni_G08009</name>
</gene>
<keyword evidence="7 10" id="KW-0804">Transcription</keyword>
<dbReference type="PROSITE" id="PS51745">
    <property type="entry name" value="PB1"/>
    <property type="match status" value="1"/>
</dbReference>
<dbReference type="PANTHER" id="PTHR31734">
    <property type="entry name" value="AUXIN-RESPONSIVE PROTEIN IAA17"/>
    <property type="match status" value="1"/>
</dbReference>
<evidence type="ECO:0000256" key="10">
    <source>
        <dbReference type="RuleBase" id="RU004549"/>
    </source>
</evidence>
<dbReference type="GO" id="GO:0006355">
    <property type="term" value="P:regulation of DNA-templated transcription"/>
    <property type="evidence" value="ECO:0007669"/>
    <property type="project" value="InterPro"/>
</dbReference>
<feature type="region of interest" description="Disordered" evidence="11">
    <location>
        <begin position="193"/>
        <end position="259"/>
    </location>
</feature>
<evidence type="ECO:0000259" key="12">
    <source>
        <dbReference type="PROSITE" id="PS51745"/>
    </source>
</evidence>
<evidence type="ECO:0000256" key="9">
    <source>
        <dbReference type="ARBA" id="ARBA00023294"/>
    </source>
</evidence>